<name>A0AA88E920_FICCA</name>
<organism evidence="1 2">
    <name type="scientific">Ficus carica</name>
    <name type="common">Common fig</name>
    <dbReference type="NCBI Taxonomy" id="3494"/>
    <lineage>
        <taxon>Eukaryota</taxon>
        <taxon>Viridiplantae</taxon>
        <taxon>Streptophyta</taxon>
        <taxon>Embryophyta</taxon>
        <taxon>Tracheophyta</taxon>
        <taxon>Spermatophyta</taxon>
        <taxon>Magnoliopsida</taxon>
        <taxon>eudicotyledons</taxon>
        <taxon>Gunneridae</taxon>
        <taxon>Pentapetalae</taxon>
        <taxon>rosids</taxon>
        <taxon>fabids</taxon>
        <taxon>Rosales</taxon>
        <taxon>Moraceae</taxon>
        <taxon>Ficeae</taxon>
        <taxon>Ficus</taxon>
    </lineage>
</organism>
<reference evidence="1" key="1">
    <citation type="submission" date="2023-07" db="EMBL/GenBank/DDBJ databases">
        <title>draft genome sequence of fig (Ficus carica).</title>
        <authorList>
            <person name="Takahashi T."/>
            <person name="Nishimura K."/>
        </authorList>
    </citation>
    <scope>NUCLEOTIDE SEQUENCE</scope>
</reference>
<sequence length="60" mass="6492">MKGNRAFELQSFAETPLGVLQTQSSIIADSSITIDVLLLTVAESLPLTLLLDTIKTMDKV</sequence>
<evidence type="ECO:0000313" key="2">
    <source>
        <dbReference type="Proteomes" id="UP001187192"/>
    </source>
</evidence>
<accession>A0AA88E920</accession>
<comment type="caution">
    <text evidence="1">The sequence shown here is derived from an EMBL/GenBank/DDBJ whole genome shotgun (WGS) entry which is preliminary data.</text>
</comment>
<protein>
    <submittedName>
        <fullName evidence="1">Uncharacterized protein</fullName>
    </submittedName>
</protein>
<dbReference type="Proteomes" id="UP001187192">
    <property type="component" value="Unassembled WGS sequence"/>
</dbReference>
<dbReference type="EMBL" id="BTGU01001111">
    <property type="protein sequence ID" value="GMN70337.1"/>
    <property type="molecule type" value="Genomic_DNA"/>
</dbReference>
<proteinExistence type="predicted"/>
<dbReference type="AlphaFoldDB" id="A0AA88E920"/>
<evidence type="ECO:0000313" key="1">
    <source>
        <dbReference type="EMBL" id="GMN70337.1"/>
    </source>
</evidence>
<gene>
    <name evidence="1" type="ORF">TIFTF001_039381</name>
</gene>
<keyword evidence="2" id="KW-1185">Reference proteome</keyword>